<dbReference type="Pfam" id="PF20057">
    <property type="entry name" value="DUF6456"/>
    <property type="match status" value="1"/>
</dbReference>
<evidence type="ECO:0000259" key="2">
    <source>
        <dbReference type="Pfam" id="PF20057"/>
    </source>
</evidence>
<evidence type="ECO:0000256" key="1">
    <source>
        <dbReference type="SAM" id="MobiDB-lite"/>
    </source>
</evidence>
<feature type="region of interest" description="Disordered" evidence="1">
    <location>
        <begin position="1"/>
        <end position="26"/>
    </location>
</feature>
<evidence type="ECO:0000313" key="3">
    <source>
        <dbReference type="EMBL" id="BBF94082.1"/>
    </source>
</evidence>
<reference evidence="3 4" key="1">
    <citation type="submission" date="2018-08" db="EMBL/GenBank/DDBJ databases">
        <title>Complete genome sequencing of Blastochloris tepida GI.</title>
        <authorList>
            <person name="Tsukatani Y."/>
            <person name="Mori H."/>
        </authorList>
    </citation>
    <scope>NUCLEOTIDE SEQUENCE [LARGE SCALE GENOMIC DNA]</scope>
    <source>
        <strain evidence="3 4">GI</strain>
    </source>
</reference>
<proteinExistence type="predicted"/>
<feature type="compositionally biased region" description="Low complexity" evidence="1">
    <location>
        <begin position="15"/>
        <end position="26"/>
    </location>
</feature>
<keyword evidence="4" id="KW-1185">Reference proteome</keyword>
<sequence length="204" mass="21924">MSASRKRGSRKSAAEARPAAKAPSLAQHRALVADRVEVDGIAAEVLRDAEESPLAWLARRRDKAGQPLIAPHQFVAGERLRADFTRAQMTPRVTASWDASVGASRRGESRDPALFAEAVVAAKARLERALEAAGPEVAGLLLDVCCFLKGLETVERERGWPARTAKVVLGLALDRLARHYGLSGEARGPARGRMRSWSAEAEAG</sequence>
<feature type="compositionally biased region" description="Basic residues" evidence="1">
    <location>
        <begin position="1"/>
        <end position="10"/>
    </location>
</feature>
<dbReference type="RefSeq" id="WP_244599998.1">
    <property type="nucleotide sequence ID" value="NZ_AP018907.1"/>
</dbReference>
<organism evidence="3 4">
    <name type="scientific">Blastochloris tepida</name>
    <dbReference type="NCBI Taxonomy" id="2233851"/>
    <lineage>
        <taxon>Bacteria</taxon>
        <taxon>Pseudomonadati</taxon>
        <taxon>Pseudomonadota</taxon>
        <taxon>Alphaproteobacteria</taxon>
        <taxon>Hyphomicrobiales</taxon>
        <taxon>Blastochloridaceae</taxon>
        <taxon>Blastochloris</taxon>
    </lineage>
</organism>
<dbReference type="AlphaFoldDB" id="A0A348G3E9"/>
<feature type="domain" description="DUF6456" evidence="2">
    <location>
        <begin position="49"/>
        <end position="181"/>
    </location>
</feature>
<evidence type="ECO:0000313" key="4">
    <source>
        <dbReference type="Proteomes" id="UP000266934"/>
    </source>
</evidence>
<gene>
    <name evidence="3" type="ORF">BLTE_27670</name>
</gene>
<protein>
    <recommendedName>
        <fullName evidence="2">DUF6456 domain-containing protein</fullName>
    </recommendedName>
</protein>
<dbReference type="InterPro" id="IPR045599">
    <property type="entry name" value="DUF6456"/>
</dbReference>
<dbReference type="Proteomes" id="UP000266934">
    <property type="component" value="Chromosome"/>
</dbReference>
<dbReference type="KEGG" id="blag:BLTE_27670"/>
<accession>A0A348G3E9</accession>
<name>A0A348G3E9_9HYPH</name>
<dbReference type="EMBL" id="AP018907">
    <property type="protein sequence ID" value="BBF94082.1"/>
    <property type="molecule type" value="Genomic_DNA"/>
</dbReference>